<dbReference type="InterPro" id="IPR000109">
    <property type="entry name" value="POT_fam"/>
</dbReference>
<dbReference type="InterPro" id="IPR050171">
    <property type="entry name" value="MFS_Transporters"/>
</dbReference>
<feature type="transmembrane region" description="Helical" evidence="8">
    <location>
        <begin position="139"/>
        <end position="158"/>
    </location>
</feature>
<feature type="transmembrane region" description="Helical" evidence="8">
    <location>
        <begin position="261"/>
        <end position="279"/>
    </location>
</feature>
<feature type="transmembrane region" description="Helical" evidence="8">
    <location>
        <begin position="78"/>
        <end position="96"/>
    </location>
</feature>
<accession>A0A178K798</accession>
<dbReference type="PROSITE" id="PS50850">
    <property type="entry name" value="MFS"/>
    <property type="match status" value="1"/>
</dbReference>
<dbReference type="Proteomes" id="UP000078503">
    <property type="component" value="Unassembled WGS sequence"/>
</dbReference>
<evidence type="ECO:0000256" key="6">
    <source>
        <dbReference type="ARBA" id="ARBA00022989"/>
    </source>
</evidence>
<dbReference type="STRING" id="858640.A3K86_16205"/>
<evidence type="ECO:0000256" key="1">
    <source>
        <dbReference type="ARBA" id="ARBA00004651"/>
    </source>
</evidence>
<dbReference type="Pfam" id="PF00854">
    <property type="entry name" value="PTR2"/>
    <property type="match status" value="1"/>
</dbReference>
<evidence type="ECO:0000256" key="4">
    <source>
        <dbReference type="ARBA" id="ARBA00022692"/>
    </source>
</evidence>
<evidence type="ECO:0000256" key="8">
    <source>
        <dbReference type="SAM" id="Phobius"/>
    </source>
</evidence>
<feature type="transmembrane region" description="Helical" evidence="8">
    <location>
        <begin position="408"/>
        <end position="429"/>
    </location>
</feature>
<dbReference type="CDD" id="cd17346">
    <property type="entry name" value="MFS_DtpA_like"/>
    <property type="match status" value="1"/>
</dbReference>
<dbReference type="PANTHER" id="PTHR23517">
    <property type="entry name" value="RESISTANCE PROTEIN MDTM, PUTATIVE-RELATED-RELATED"/>
    <property type="match status" value="1"/>
</dbReference>
<keyword evidence="5" id="KW-0653">Protein transport</keyword>
<evidence type="ECO:0000256" key="3">
    <source>
        <dbReference type="ARBA" id="ARBA00022475"/>
    </source>
</evidence>
<dbReference type="Gene3D" id="1.20.1250.20">
    <property type="entry name" value="MFS general substrate transporter like domains"/>
    <property type="match status" value="1"/>
</dbReference>
<dbReference type="OrthoDB" id="9772725at2"/>
<reference evidence="10 11" key="1">
    <citation type="submission" date="2016-03" db="EMBL/GenBank/DDBJ databases">
        <title>Photobacterium proteolyticum sp. nov. a protease producing bacterium isolated from ocean sediments of Laizhou Bay.</title>
        <authorList>
            <person name="Li Y."/>
        </authorList>
    </citation>
    <scope>NUCLEOTIDE SEQUENCE [LARGE SCALE GENOMIC DNA]</scope>
    <source>
        <strain evidence="10 11">R-40508</strain>
    </source>
</reference>
<keyword evidence="4 8" id="KW-0812">Transmembrane</keyword>
<keyword evidence="11" id="KW-1185">Reference proteome</keyword>
<keyword evidence="6 8" id="KW-1133">Transmembrane helix</keyword>
<dbReference type="GO" id="GO:0015833">
    <property type="term" value="P:peptide transport"/>
    <property type="evidence" value="ECO:0007669"/>
    <property type="project" value="UniProtKB-KW"/>
</dbReference>
<feature type="transmembrane region" description="Helical" evidence="8">
    <location>
        <begin position="7"/>
        <end position="34"/>
    </location>
</feature>
<proteinExistence type="predicted"/>
<keyword evidence="7 8" id="KW-0472">Membrane</keyword>
<dbReference type="GO" id="GO:1904680">
    <property type="term" value="F:peptide transmembrane transporter activity"/>
    <property type="evidence" value="ECO:0007669"/>
    <property type="project" value="InterPro"/>
</dbReference>
<feature type="transmembrane region" description="Helical" evidence="8">
    <location>
        <begin position="314"/>
        <end position="331"/>
    </location>
</feature>
<feature type="transmembrane region" description="Helical" evidence="8">
    <location>
        <begin position="232"/>
        <end position="249"/>
    </location>
</feature>
<feature type="transmembrane region" description="Helical" evidence="8">
    <location>
        <begin position="343"/>
        <end position="363"/>
    </location>
</feature>
<keyword evidence="2" id="KW-0813">Transport</keyword>
<evidence type="ECO:0000313" key="10">
    <source>
        <dbReference type="EMBL" id="OAN13200.1"/>
    </source>
</evidence>
<dbReference type="GO" id="GO:0005886">
    <property type="term" value="C:plasma membrane"/>
    <property type="evidence" value="ECO:0007669"/>
    <property type="project" value="UniProtKB-SubCell"/>
</dbReference>
<sequence length="493" mass="53354">MKKRHPLTFYILCTCQFWWALSFYSLWAILPVFLGDELGIDQKTSFATFGAFAALGAAILFIGGWLADKVLGAKRTLVWGYFFQGLGYFIIAYSAITAQPHFVFIGLGTVAVGRGIGSVAPPTIIAASYDKDDPRLDGAYTLFYMVNNIGAFLAQLGAPIMAYSIGWTSAFILSAVGMTVNVVTYLMFNKKIKDATEADMQPVPVKTNGIFLVGTLLTIATASYLLTNLPLAQAVLGFAALVILFLIMKEMKKEEPISRKRMVVGLVLMVQALAFFVLYNQMPTSLNFFAINNIEPEIFGIPVNPVSYQSLNPMWVIFLSPILAHIYTTLGEKGKDLSMPGKFALGMLICAAAFACAGFSQYFGDENGMLSPFWIAAPHFLFAIGELLISALGLSAIAKLFPSRIRGFIYGAWNMTLALASVAGAWVAGLSSSGDVEMTPVESLASYGSYFYMLAIASAVVGVVCVFLAPRLNKLIEADVETPVDTDKAQTAS</sequence>
<evidence type="ECO:0000256" key="5">
    <source>
        <dbReference type="ARBA" id="ARBA00022856"/>
    </source>
</evidence>
<evidence type="ECO:0000256" key="2">
    <source>
        <dbReference type="ARBA" id="ARBA00022448"/>
    </source>
</evidence>
<feature type="transmembrane region" description="Helical" evidence="8">
    <location>
        <begin position="209"/>
        <end position="226"/>
    </location>
</feature>
<organism evidence="10 11">
    <name type="scientific">Photobacterium jeanii</name>
    <dbReference type="NCBI Taxonomy" id="858640"/>
    <lineage>
        <taxon>Bacteria</taxon>
        <taxon>Pseudomonadati</taxon>
        <taxon>Pseudomonadota</taxon>
        <taxon>Gammaproteobacteria</taxon>
        <taxon>Vibrionales</taxon>
        <taxon>Vibrionaceae</taxon>
        <taxon>Photobacterium</taxon>
    </lineage>
</organism>
<dbReference type="InterPro" id="IPR036259">
    <property type="entry name" value="MFS_trans_sf"/>
</dbReference>
<name>A0A178K798_9GAMM</name>
<dbReference type="AlphaFoldDB" id="A0A178K798"/>
<protein>
    <submittedName>
        <fullName evidence="10">Peptide transporter</fullName>
    </submittedName>
</protein>
<dbReference type="NCBIfam" id="TIGR00924">
    <property type="entry name" value="yjdL_sub1_fam"/>
    <property type="match status" value="1"/>
</dbReference>
<feature type="transmembrane region" description="Helical" evidence="8">
    <location>
        <begin position="375"/>
        <end position="396"/>
    </location>
</feature>
<dbReference type="InterPro" id="IPR020846">
    <property type="entry name" value="MFS_dom"/>
</dbReference>
<evidence type="ECO:0000313" key="11">
    <source>
        <dbReference type="Proteomes" id="UP000078503"/>
    </source>
</evidence>
<evidence type="ECO:0000259" key="9">
    <source>
        <dbReference type="PROSITE" id="PS50850"/>
    </source>
</evidence>
<dbReference type="PANTHER" id="PTHR23517:SF15">
    <property type="entry name" value="PROTON-DEPENDENT OLIGOPEPTIDE FAMILY TRANSPORT PROTEIN"/>
    <property type="match status" value="1"/>
</dbReference>
<comment type="caution">
    <text evidence="10">The sequence shown here is derived from an EMBL/GenBank/DDBJ whole genome shotgun (WGS) entry which is preliminary data.</text>
</comment>
<evidence type="ECO:0000256" key="7">
    <source>
        <dbReference type="ARBA" id="ARBA00023136"/>
    </source>
</evidence>
<keyword evidence="5" id="KW-0571">Peptide transport</keyword>
<dbReference type="RefSeq" id="WP_068333435.1">
    <property type="nucleotide sequence ID" value="NZ_LVHF01000029.1"/>
</dbReference>
<keyword evidence="3" id="KW-1003">Cell membrane</keyword>
<feature type="transmembrane region" description="Helical" evidence="8">
    <location>
        <begin position="102"/>
        <end position="127"/>
    </location>
</feature>
<feature type="transmembrane region" description="Helical" evidence="8">
    <location>
        <begin position="46"/>
        <end position="66"/>
    </location>
</feature>
<dbReference type="InterPro" id="IPR005279">
    <property type="entry name" value="Dipep/tripep_permease"/>
</dbReference>
<feature type="transmembrane region" description="Helical" evidence="8">
    <location>
        <begin position="449"/>
        <end position="469"/>
    </location>
</feature>
<dbReference type="SUPFAM" id="SSF103473">
    <property type="entry name" value="MFS general substrate transporter"/>
    <property type="match status" value="1"/>
</dbReference>
<gene>
    <name evidence="10" type="ORF">A3K86_16205</name>
</gene>
<comment type="subcellular location">
    <subcellularLocation>
        <location evidence="1">Cell membrane</location>
        <topology evidence="1">Multi-pass membrane protein</topology>
    </subcellularLocation>
</comment>
<dbReference type="EMBL" id="LVHF01000029">
    <property type="protein sequence ID" value="OAN13200.1"/>
    <property type="molecule type" value="Genomic_DNA"/>
</dbReference>
<feature type="transmembrane region" description="Helical" evidence="8">
    <location>
        <begin position="164"/>
        <end position="188"/>
    </location>
</feature>
<feature type="domain" description="Major facilitator superfamily (MFS) profile" evidence="9">
    <location>
        <begin position="8"/>
        <end position="473"/>
    </location>
</feature>